<dbReference type="CDD" id="cd03768">
    <property type="entry name" value="SR_ResInv"/>
    <property type="match status" value="1"/>
</dbReference>
<dbReference type="Proteomes" id="UP000184245">
    <property type="component" value="Unassembled WGS sequence"/>
</dbReference>
<dbReference type="GO" id="GO:0000150">
    <property type="term" value="F:DNA strand exchange activity"/>
    <property type="evidence" value="ECO:0007669"/>
    <property type="project" value="InterPro"/>
</dbReference>
<dbReference type="Gene3D" id="3.40.50.1390">
    <property type="entry name" value="Resolvase, N-terminal catalytic domain"/>
    <property type="match status" value="1"/>
</dbReference>
<dbReference type="Pfam" id="PF00239">
    <property type="entry name" value="Resolvase"/>
    <property type="match status" value="1"/>
</dbReference>
<dbReference type="RefSeq" id="WP_072854570.1">
    <property type="nucleotide sequence ID" value="NZ_FQVI01000036.1"/>
</dbReference>
<dbReference type="PROSITE" id="PS00397">
    <property type="entry name" value="RECOMBINASES_1"/>
    <property type="match status" value="1"/>
</dbReference>
<dbReference type="SUPFAM" id="SSF53041">
    <property type="entry name" value="Resolvase-like"/>
    <property type="match status" value="1"/>
</dbReference>
<reference evidence="7 8" key="1">
    <citation type="submission" date="2016-11" db="EMBL/GenBank/DDBJ databases">
        <authorList>
            <person name="Jaros S."/>
            <person name="Januszkiewicz K."/>
            <person name="Wedrychowicz H."/>
        </authorList>
    </citation>
    <scope>NUCLEOTIDE SEQUENCE [LARGE SCALE GENOMIC DNA]</scope>
    <source>
        <strain evidence="7 8">DSM 17459</strain>
    </source>
</reference>
<dbReference type="InterPro" id="IPR006118">
    <property type="entry name" value="Recombinase_CS"/>
</dbReference>
<dbReference type="InterPro" id="IPR036162">
    <property type="entry name" value="Resolvase-like_N_sf"/>
</dbReference>
<evidence type="ECO:0000256" key="4">
    <source>
        <dbReference type="PIRSR" id="PIRSR606118-50"/>
    </source>
</evidence>
<evidence type="ECO:0000313" key="8">
    <source>
        <dbReference type="Proteomes" id="UP000184245"/>
    </source>
</evidence>
<dbReference type="GO" id="GO:0015074">
    <property type="term" value="P:DNA integration"/>
    <property type="evidence" value="ECO:0007669"/>
    <property type="project" value="UniProtKB-KW"/>
</dbReference>
<dbReference type="EMBL" id="FQVI01000036">
    <property type="protein sequence ID" value="SHF51380.1"/>
    <property type="molecule type" value="Genomic_DNA"/>
</dbReference>
<evidence type="ECO:0000259" key="6">
    <source>
        <dbReference type="PROSITE" id="PS51736"/>
    </source>
</evidence>
<accession>A0A1M5C9M7</accession>
<dbReference type="SMART" id="SM00857">
    <property type="entry name" value="Resolvase"/>
    <property type="match status" value="1"/>
</dbReference>
<keyword evidence="3" id="KW-0233">DNA recombination</keyword>
<dbReference type="PANTHER" id="PTHR30461">
    <property type="entry name" value="DNA-INVERTASE FROM LAMBDOID PROPHAGE"/>
    <property type="match status" value="1"/>
</dbReference>
<dbReference type="GO" id="GO:0003677">
    <property type="term" value="F:DNA binding"/>
    <property type="evidence" value="ECO:0007669"/>
    <property type="project" value="UniProtKB-KW"/>
</dbReference>
<feature type="active site" description="O-(5'-phospho-DNA)-serine intermediate" evidence="4 5">
    <location>
        <position position="10"/>
    </location>
</feature>
<dbReference type="InterPro" id="IPR050639">
    <property type="entry name" value="SSR_resolvase"/>
</dbReference>
<sequence length="200" mass="23278">MEVYGYIRVSSKEQNIDRQVLALREFPVQDQKMFIDKLSGKDFQRPAYQKMINTLKTKDLVVVKSIDRLGRNYNEILEQWRILTKVIAADIVVLDMPLLDTRAKGNDLTGTFIADLVLQILSYVAQTERESIRRRQMEGIAAAKYRGVKFGRPSKPVPDNFHEVKSLWTQGFISSREGARRLQVSQDTFLRWSRRLDLQE</sequence>
<evidence type="ECO:0000256" key="1">
    <source>
        <dbReference type="ARBA" id="ARBA00022908"/>
    </source>
</evidence>
<dbReference type="PANTHER" id="PTHR30461:SF19">
    <property type="entry name" value="SITE-SPECIFIC RECOMBINASE RESOLVASE FAMILY"/>
    <property type="match status" value="1"/>
</dbReference>
<dbReference type="PROSITE" id="PS51736">
    <property type="entry name" value="RECOMBINASES_3"/>
    <property type="match status" value="1"/>
</dbReference>
<gene>
    <name evidence="7" type="ORF">SAMN02745158_04033</name>
</gene>
<protein>
    <submittedName>
        <fullName evidence="7">Site-specific DNA recombinase</fullName>
    </submittedName>
</protein>
<name>A0A1M5C9M7_9CLOT</name>
<keyword evidence="8" id="KW-1185">Reference proteome</keyword>
<proteinExistence type="predicted"/>
<feature type="domain" description="Resolvase/invertase-type recombinase catalytic" evidence="6">
    <location>
        <begin position="2"/>
        <end position="147"/>
    </location>
</feature>
<evidence type="ECO:0000256" key="3">
    <source>
        <dbReference type="ARBA" id="ARBA00023172"/>
    </source>
</evidence>
<evidence type="ECO:0000256" key="5">
    <source>
        <dbReference type="PROSITE-ProRule" id="PRU10137"/>
    </source>
</evidence>
<keyword evidence="1" id="KW-0229">DNA integration</keyword>
<organism evidence="7 8">
    <name type="scientific">Lactonifactor longoviformis DSM 17459</name>
    <dbReference type="NCBI Taxonomy" id="1122155"/>
    <lineage>
        <taxon>Bacteria</taxon>
        <taxon>Bacillati</taxon>
        <taxon>Bacillota</taxon>
        <taxon>Clostridia</taxon>
        <taxon>Eubacteriales</taxon>
        <taxon>Clostridiaceae</taxon>
        <taxon>Lactonifactor</taxon>
    </lineage>
</organism>
<evidence type="ECO:0000313" key="7">
    <source>
        <dbReference type="EMBL" id="SHF51380.1"/>
    </source>
</evidence>
<dbReference type="AlphaFoldDB" id="A0A1M5C9M7"/>
<evidence type="ECO:0000256" key="2">
    <source>
        <dbReference type="ARBA" id="ARBA00023125"/>
    </source>
</evidence>
<keyword evidence="2" id="KW-0238">DNA-binding</keyword>
<dbReference type="InterPro" id="IPR006119">
    <property type="entry name" value="Resolv_N"/>
</dbReference>